<evidence type="ECO:0000256" key="1">
    <source>
        <dbReference type="ARBA" id="ARBA00022723"/>
    </source>
</evidence>
<dbReference type="GO" id="GO:0016567">
    <property type="term" value="P:protein ubiquitination"/>
    <property type="evidence" value="ECO:0007669"/>
    <property type="project" value="UniProtKB-UniPathway"/>
</dbReference>
<evidence type="ECO:0000313" key="8">
    <source>
        <dbReference type="RefSeq" id="XP_028133614.1"/>
    </source>
</evidence>
<protein>
    <submittedName>
        <fullName evidence="8">E3 ubiquitin-protein ligase SINAT5-like</fullName>
    </submittedName>
</protein>
<dbReference type="InterPro" id="IPR013010">
    <property type="entry name" value="Znf_SIAH"/>
</dbReference>
<organism evidence="8">
    <name type="scientific">Diabrotica virgifera virgifera</name>
    <name type="common">western corn rootworm</name>
    <dbReference type="NCBI Taxonomy" id="50390"/>
    <lineage>
        <taxon>Eukaryota</taxon>
        <taxon>Metazoa</taxon>
        <taxon>Ecdysozoa</taxon>
        <taxon>Arthropoda</taxon>
        <taxon>Hexapoda</taxon>
        <taxon>Insecta</taxon>
        <taxon>Pterygota</taxon>
        <taxon>Neoptera</taxon>
        <taxon>Endopterygota</taxon>
        <taxon>Coleoptera</taxon>
        <taxon>Polyphaga</taxon>
        <taxon>Cucujiformia</taxon>
        <taxon>Chrysomeloidea</taxon>
        <taxon>Chrysomelidae</taxon>
        <taxon>Galerucinae</taxon>
        <taxon>Diabroticina</taxon>
        <taxon>Diabroticites</taxon>
        <taxon>Diabrotica</taxon>
    </lineage>
</organism>
<gene>
    <name evidence="8" type="primary">LOC114328853</name>
</gene>
<evidence type="ECO:0000259" key="5">
    <source>
        <dbReference type="PROSITE" id="PS51081"/>
    </source>
</evidence>
<feature type="domain" description="SIAH-type" evidence="5">
    <location>
        <begin position="100"/>
        <end position="161"/>
    </location>
</feature>
<dbReference type="GO" id="GO:0005737">
    <property type="term" value="C:cytoplasm"/>
    <property type="evidence" value="ECO:0007669"/>
    <property type="project" value="TreeGrafter"/>
</dbReference>
<dbReference type="GO" id="GO:0008270">
    <property type="term" value="F:zinc ion binding"/>
    <property type="evidence" value="ECO:0007669"/>
    <property type="project" value="UniProtKB-KW"/>
</dbReference>
<evidence type="ECO:0000256" key="4">
    <source>
        <dbReference type="PROSITE-ProRule" id="PRU00455"/>
    </source>
</evidence>
<keyword evidence="7" id="KW-1185">Reference proteome</keyword>
<dbReference type="Gene3D" id="3.30.40.10">
    <property type="entry name" value="Zinc/RING finger domain, C3HC4 (zinc finger)"/>
    <property type="match status" value="2"/>
</dbReference>
<dbReference type="InParanoid" id="A0A6P7FCC2"/>
<dbReference type="GO" id="GO:0031624">
    <property type="term" value="F:ubiquitin conjugating enzyme binding"/>
    <property type="evidence" value="ECO:0007669"/>
    <property type="project" value="TreeGrafter"/>
</dbReference>
<dbReference type="PANTHER" id="PTHR45877">
    <property type="entry name" value="E3 UBIQUITIN-PROTEIN LIGASE SIAH2"/>
    <property type="match status" value="1"/>
</dbReference>
<name>A0A6P7FCC2_DIAVI</name>
<proteinExistence type="predicted"/>
<evidence type="ECO:0000313" key="6">
    <source>
        <dbReference type="EnsemblMetazoa" id="XP_050509591.1"/>
    </source>
</evidence>
<evidence type="ECO:0000256" key="2">
    <source>
        <dbReference type="ARBA" id="ARBA00022771"/>
    </source>
</evidence>
<keyword evidence="1" id="KW-0479">Metal-binding</keyword>
<dbReference type="PANTHER" id="PTHR45877:SF2">
    <property type="entry name" value="E3 UBIQUITIN-PROTEIN LIGASE SINA-RELATED"/>
    <property type="match status" value="1"/>
</dbReference>
<dbReference type="InterPro" id="IPR013083">
    <property type="entry name" value="Znf_RING/FYVE/PHD"/>
</dbReference>
<dbReference type="SUPFAM" id="SSF57850">
    <property type="entry name" value="RING/U-box"/>
    <property type="match status" value="1"/>
</dbReference>
<dbReference type="Proteomes" id="UP001652700">
    <property type="component" value="Unplaced"/>
</dbReference>
<evidence type="ECO:0000256" key="3">
    <source>
        <dbReference type="ARBA" id="ARBA00022833"/>
    </source>
</evidence>
<accession>A0A6P7FCC2</accession>
<dbReference type="UniPathway" id="UPA00143"/>
<dbReference type="AlphaFoldDB" id="A0A6P7FCC2"/>
<dbReference type="OrthoDB" id="4788989at2759"/>
<keyword evidence="3" id="KW-0862">Zinc</keyword>
<evidence type="ECO:0000313" key="7">
    <source>
        <dbReference type="Proteomes" id="UP001652700"/>
    </source>
</evidence>
<reference evidence="6" key="2">
    <citation type="submission" date="2025-05" db="UniProtKB">
        <authorList>
            <consortium name="EnsemblMetazoa"/>
        </authorList>
    </citation>
    <scope>IDENTIFICATION</scope>
</reference>
<dbReference type="SUPFAM" id="SSF49599">
    <property type="entry name" value="TRAF domain-like"/>
    <property type="match status" value="1"/>
</dbReference>
<dbReference type="RefSeq" id="XP_028133614.1">
    <property type="nucleotide sequence ID" value="XM_028277813.1"/>
</dbReference>
<dbReference type="InterPro" id="IPR004162">
    <property type="entry name" value="SINA-like_animal"/>
</dbReference>
<keyword evidence="2 4" id="KW-0863">Zinc-finger</keyword>
<dbReference type="GO" id="GO:0061630">
    <property type="term" value="F:ubiquitin protein ligase activity"/>
    <property type="evidence" value="ECO:0007669"/>
    <property type="project" value="TreeGrafter"/>
</dbReference>
<dbReference type="EnsemblMetazoa" id="XM_050653634.1">
    <property type="protein sequence ID" value="XP_050509591.1"/>
    <property type="gene ID" value="LOC126886640"/>
</dbReference>
<reference evidence="8" key="1">
    <citation type="submission" date="2025-04" db="UniProtKB">
        <authorList>
            <consortium name="RefSeq"/>
        </authorList>
    </citation>
    <scope>IDENTIFICATION</scope>
    <source>
        <tissue evidence="8">Whole insect</tissue>
    </source>
</reference>
<dbReference type="PROSITE" id="PS51081">
    <property type="entry name" value="ZF_SIAH"/>
    <property type="match status" value="1"/>
</dbReference>
<dbReference type="GO" id="GO:0043161">
    <property type="term" value="P:proteasome-mediated ubiquitin-dependent protein catabolic process"/>
    <property type="evidence" value="ECO:0007669"/>
    <property type="project" value="TreeGrafter"/>
</dbReference>
<sequence>MCSAASSSSEEEDSSWLDLDPLFEALHSLDDKVLDESTERAITRQLQCPICRYIMRPPILTCALNHSFCFECYKLIYRCSLCTSEKVDRRNLQLEAQYYKVSLSCKYKENGCDFKARHRDLGKHEKECTHTIKGCPFNYTSLCSWGGTVYKLLDHCADMHHYSYSTQPVTKLCYVNFDLRHHHTRMHMIFAHDCYFRVTLAVDETRRWLRLACYYLGHQNKKIKYIYEVKFLRRNTEHKIICLSQNCQFLANHDLAFGPGSPMIFPVSVLLRLCDENGDLHYVVSITAEKEGNPNMMPSTSK</sequence>